<organism evidence="10 11">
    <name type="scientific">Pyxicephalus adspersus</name>
    <name type="common">African bullfrog</name>
    <dbReference type="NCBI Taxonomy" id="30357"/>
    <lineage>
        <taxon>Eukaryota</taxon>
        <taxon>Metazoa</taxon>
        <taxon>Chordata</taxon>
        <taxon>Craniata</taxon>
        <taxon>Vertebrata</taxon>
        <taxon>Euteleostomi</taxon>
        <taxon>Amphibia</taxon>
        <taxon>Batrachia</taxon>
        <taxon>Anura</taxon>
        <taxon>Neobatrachia</taxon>
        <taxon>Ranoidea</taxon>
        <taxon>Pyxicephalidae</taxon>
        <taxon>Pyxicephalinae</taxon>
        <taxon>Pyxicephalus</taxon>
    </lineage>
</organism>
<dbReference type="PROSITE" id="PS51059">
    <property type="entry name" value="PARP_CATALYTIC"/>
    <property type="match status" value="1"/>
</dbReference>
<dbReference type="InterPro" id="IPR057044">
    <property type="entry name" value="PARP14_KH_1"/>
</dbReference>
<evidence type="ECO:0000259" key="8">
    <source>
        <dbReference type="PROSITE" id="PS51059"/>
    </source>
</evidence>
<feature type="domain" description="Macro" evidence="9">
    <location>
        <begin position="660"/>
        <end position="817"/>
    </location>
</feature>
<dbReference type="GO" id="GO:0060335">
    <property type="term" value="P:positive regulation of type II interferon-mediated signaling pathway"/>
    <property type="evidence" value="ECO:0007669"/>
    <property type="project" value="TreeGrafter"/>
</dbReference>
<evidence type="ECO:0008006" key="12">
    <source>
        <dbReference type="Google" id="ProtNLM"/>
    </source>
</evidence>
<protein>
    <recommendedName>
        <fullName evidence="12">Poly [ADP-ribose] polymerase</fullName>
    </recommendedName>
</protein>
<dbReference type="InterPro" id="IPR002589">
    <property type="entry name" value="Macro_dom"/>
</dbReference>
<name>A0AAV3A584_PYXAD</name>
<dbReference type="InterPro" id="IPR012677">
    <property type="entry name" value="Nucleotide-bd_a/b_plait_sf"/>
</dbReference>
<dbReference type="Pfam" id="PF22005">
    <property type="entry name" value="WWE_1"/>
    <property type="match status" value="1"/>
</dbReference>
<dbReference type="GO" id="GO:0005634">
    <property type="term" value="C:nucleus"/>
    <property type="evidence" value="ECO:0007669"/>
    <property type="project" value="UniProtKB-SubCell"/>
</dbReference>
<feature type="domain" description="Macro" evidence="9">
    <location>
        <begin position="847"/>
        <end position="1034"/>
    </location>
</feature>
<dbReference type="Pfam" id="PF23252">
    <property type="entry name" value="KH_PARP14_5"/>
    <property type="match status" value="1"/>
</dbReference>
<dbReference type="Gene3D" id="3.30.720.50">
    <property type="match status" value="1"/>
</dbReference>
<dbReference type="InterPro" id="IPR057048">
    <property type="entry name" value="PARP14_KH_6"/>
</dbReference>
<keyword evidence="4" id="KW-0520">NAD</keyword>
<evidence type="ECO:0000256" key="3">
    <source>
        <dbReference type="ARBA" id="ARBA00022679"/>
    </source>
</evidence>
<feature type="region of interest" description="Disordered" evidence="7">
    <location>
        <begin position="28"/>
        <end position="59"/>
    </location>
</feature>
<dbReference type="PROSITE" id="PS51154">
    <property type="entry name" value="MACRO"/>
    <property type="match status" value="3"/>
</dbReference>
<evidence type="ECO:0000256" key="4">
    <source>
        <dbReference type="ARBA" id="ARBA00023027"/>
    </source>
</evidence>
<dbReference type="InterPro" id="IPR057049">
    <property type="entry name" value="PARP14_KH_8"/>
</dbReference>
<proteinExistence type="inferred from homology"/>
<dbReference type="InterPro" id="IPR057046">
    <property type="entry name" value="PARP14_KH_4"/>
</dbReference>
<dbReference type="GO" id="GO:0010629">
    <property type="term" value="P:negative regulation of gene expression"/>
    <property type="evidence" value="ECO:0007669"/>
    <property type="project" value="TreeGrafter"/>
</dbReference>
<keyword evidence="3" id="KW-0808">Transferase</keyword>
<dbReference type="SUPFAM" id="SSF52949">
    <property type="entry name" value="Macro domain-like"/>
    <property type="match status" value="3"/>
</dbReference>
<dbReference type="InterPro" id="IPR057047">
    <property type="entry name" value="PARP14_KH_5"/>
</dbReference>
<dbReference type="Pfam" id="PF23251">
    <property type="entry name" value="KH_PARP14_4"/>
    <property type="match status" value="1"/>
</dbReference>
<dbReference type="InterPro" id="IPR012317">
    <property type="entry name" value="Poly(ADP-ribose)pol_cat_dom"/>
</dbReference>
<evidence type="ECO:0000256" key="7">
    <source>
        <dbReference type="SAM" id="MobiDB-lite"/>
    </source>
</evidence>
<dbReference type="Gene3D" id="3.30.70.330">
    <property type="match status" value="1"/>
</dbReference>
<comment type="subcellular location">
    <subcellularLocation>
        <location evidence="1">Nucleus</location>
    </subcellularLocation>
</comment>
<dbReference type="Gene3D" id="3.90.228.10">
    <property type="match status" value="2"/>
</dbReference>
<dbReference type="InterPro" id="IPR057043">
    <property type="entry name" value="PARP14_KH_2"/>
</dbReference>
<feature type="compositionally biased region" description="Basic and acidic residues" evidence="7">
    <location>
        <begin position="45"/>
        <end position="55"/>
    </location>
</feature>
<dbReference type="GO" id="GO:0044389">
    <property type="term" value="F:ubiquitin-like protein ligase binding"/>
    <property type="evidence" value="ECO:0007669"/>
    <property type="project" value="TreeGrafter"/>
</dbReference>
<dbReference type="SMART" id="SM00506">
    <property type="entry name" value="A1pp"/>
    <property type="match status" value="3"/>
</dbReference>
<dbReference type="Pfam" id="PF23085">
    <property type="entry name" value="RRM_PARP14_3"/>
    <property type="match status" value="1"/>
</dbReference>
<keyword evidence="11" id="KW-1185">Reference proteome</keyword>
<gene>
    <name evidence="10" type="ORF">GDO54_015364</name>
</gene>
<reference evidence="10" key="1">
    <citation type="thesis" date="2020" institute="ProQuest LLC" country="789 East Eisenhower Parkway, Ann Arbor, MI, USA">
        <title>Comparative Genomics and Chromosome Evolution.</title>
        <authorList>
            <person name="Mudd A.B."/>
        </authorList>
    </citation>
    <scope>NUCLEOTIDE SEQUENCE</scope>
    <source>
        <strain evidence="10">1538</strain>
        <tissue evidence="10">Blood</tissue>
    </source>
</reference>
<dbReference type="Pfam" id="PF23245">
    <property type="entry name" value="RRM_PARP14_2"/>
    <property type="match status" value="1"/>
</dbReference>
<dbReference type="InterPro" id="IPR054596">
    <property type="entry name" value="PARP14_WWE"/>
</dbReference>
<dbReference type="InterPro" id="IPR043472">
    <property type="entry name" value="Macro_dom-like"/>
</dbReference>
<comment type="similarity">
    <text evidence="6">Belongs to the ARTD/PARP family.</text>
</comment>
<dbReference type="PANTHER" id="PTHR14453">
    <property type="entry name" value="PARP/ZINC FINGER CCCH TYPE DOMAIN CONTAINING PROTEIN"/>
    <property type="match status" value="1"/>
</dbReference>
<dbReference type="InterPro" id="IPR037197">
    <property type="entry name" value="WWE_dom_sf"/>
</dbReference>
<evidence type="ECO:0000259" key="9">
    <source>
        <dbReference type="PROSITE" id="PS51154"/>
    </source>
</evidence>
<dbReference type="SUPFAM" id="SSF117839">
    <property type="entry name" value="WWE domain"/>
    <property type="match status" value="1"/>
</dbReference>
<dbReference type="Pfam" id="PF23084">
    <property type="entry name" value="KH_PARP14_1"/>
    <property type="match status" value="1"/>
</dbReference>
<comment type="caution">
    <text evidence="10">The sequence shown here is derived from an EMBL/GenBank/DDBJ whole genome shotgun (WGS) entry which is preliminary data.</text>
</comment>
<evidence type="ECO:0000256" key="1">
    <source>
        <dbReference type="ARBA" id="ARBA00004123"/>
    </source>
</evidence>
<dbReference type="InterPro" id="IPR052056">
    <property type="entry name" value="Mono-ARTD/PARP"/>
</dbReference>
<dbReference type="InterPro" id="IPR057050">
    <property type="entry name" value="RRM_PARP14_2"/>
</dbReference>
<evidence type="ECO:0000313" key="10">
    <source>
        <dbReference type="EMBL" id="DBA19547.1"/>
    </source>
</evidence>
<dbReference type="GO" id="GO:0005737">
    <property type="term" value="C:cytoplasm"/>
    <property type="evidence" value="ECO:0007669"/>
    <property type="project" value="TreeGrafter"/>
</dbReference>
<feature type="domain" description="PARP catalytic" evidence="8">
    <location>
        <begin position="1462"/>
        <end position="1603"/>
    </location>
</feature>
<evidence type="ECO:0000256" key="2">
    <source>
        <dbReference type="ARBA" id="ARBA00022676"/>
    </source>
</evidence>
<feature type="domain" description="Macro" evidence="9">
    <location>
        <begin position="1056"/>
        <end position="1230"/>
    </location>
</feature>
<dbReference type="Pfam" id="PF23254">
    <property type="entry name" value="KH_PARP14_8"/>
    <property type="match status" value="1"/>
</dbReference>
<dbReference type="GO" id="GO:0003950">
    <property type="term" value="F:NAD+ poly-ADP-ribosyltransferase activity"/>
    <property type="evidence" value="ECO:0007669"/>
    <property type="project" value="InterPro"/>
</dbReference>
<keyword evidence="2" id="KW-0328">Glycosyltransferase</keyword>
<dbReference type="GO" id="GO:0070212">
    <property type="term" value="P:protein poly-ADP-ribosylation"/>
    <property type="evidence" value="ECO:0007669"/>
    <property type="project" value="TreeGrafter"/>
</dbReference>
<dbReference type="GO" id="GO:1990404">
    <property type="term" value="F:NAD+-protein mono-ADP-ribosyltransferase activity"/>
    <property type="evidence" value="ECO:0007669"/>
    <property type="project" value="TreeGrafter"/>
</dbReference>
<evidence type="ECO:0000256" key="6">
    <source>
        <dbReference type="ARBA" id="ARBA00024347"/>
    </source>
</evidence>
<evidence type="ECO:0000256" key="5">
    <source>
        <dbReference type="ARBA" id="ARBA00023242"/>
    </source>
</evidence>
<dbReference type="Pfam" id="PF23253">
    <property type="entry name" value="KH_PARP14_6"/>
    <property type="match status" value="1"/>
</dbReference>
<dbReference type="Pfam" id="PF23248">
    <property type="entry name" value="KH_PARP14_2"/>
    <property type="match status" value="1"/>
</dbReference>
<dbReference type="Proteomes" id="UP001181693">
    <property type="component" value="Unassembled WGS sequence"/>
</dbReference>
<dbReference type="Pfam" id="PF01661">
    <property type="entry name" value="Macro"/>
    <property type="match status" value="3"/>
</dbReference>
<dbReference type="Gene3D" id="3.40.220.10">
    <property type="entry name" value="Leucine Aminopeptidase, subunit E, domain 1"/>
    <property type="match status" value="4"/>
</dbReference>
<dbReference type="PANTHER" id="PTHR14453:SF89">
    <property type="entry name" value="PROTEIN MONO-ADP-RIBOSYLTRANSFERASE PARP14"/>
    <property type="match status" value="1"/>
</dbReference>
<dbReference type="EMBL" id="DYDO01000008">
    <property type="protein sequence ID" value="DBA19547.1"/>
    <property type="molecule type" value="Genomic_DNA"/>
</dbReference>
<accession>A0AAV3A584</accession>
<dbReference type="SUPFAM" id="SSF56399">
    <property type="entry name" value="ADP-ribosylation"/>
    <property type="match status" value="1"/>
</dbReference>
<keyword evidence="5" id="KW-0539">Nucleus</keyword>
<evidence type="ECO:0000313" key="11">
    <source>
        <dbReference type="Proteomes" id="UP001181693"/>
    </source>
</evidence>
<sequence>MAAVPSRYRVLQKKAHELKLPNGETIQLEVHLPEHVQSTKTSPPPKKEDEKEEVSPSHSSSLVLIENIQDKCTPEILNLLVENISKKSADIDFFMERIPEIQSAVITFICDIDTADFIGQFSSCQRAQRQGVTAKSLEESRTVRVEGIPPKTPETMIELYFESARNGGGIVQDVVMLPYEDAVLVTFQQPEVLQTLMTRQHAFNNQTVSVYPYYSSIGHCLYGQKGPHTAIPDSEEIPINLHILELISKDPQKKINVERAMANIYCDITWPDLGHATPVIKLSFLNTLSCHLRTLAKVAPTWKKKVHAEFSRLMSMYKVIECDLKPPVWEAIREKVSSSPYDGVLIKPDLASEKAFIVDIAEDVTKVEPSFRNLVEETARQLSKVVDDVLLEPAAYKLLFAHGLEKSILEDSPHLDPHIIKFLKAADNKKLSESLLLKKNIRAMFLVEDNAVNLIGYSDKDLKNAEESVRRELMYFQISVEDKSVTQSPEWRSLKSSLEKKFNVQGICVSIEEFPVRDWNEVVITGLSSSAKETYQQIHGFVEKNTLVEKDIKLKSAAILQFMEEERKHEWNEICKNVKVVKKQNLIYLSGPKLYVEEAETGIREMISKVYTDTLYIDKPGAKQFFMENEDMYVATLKNKHNCVIHLQKEVDDRTTNLSEPHCQVTLQNGANLVTYKGDLCQHNADVIVISSNKNLKPTGGAALALVKAAGLKLQKDCEIIIQKEGELEAGECAITDATITCSLEMASDNGQSSVALSVGDFVSSGCPLNLCGENIVKAIKSFTESQVEASAIKSIHFVDSDEEMLKTLTKFLNEEFEEKNVQLTPKRGKTKEKKKTPKKEEMITKANDQMVITKEGLNVNIKQGNIEDAMTNVVVNSVGKDLNLRSGAVSKALFGKAGNNLQDLLNKERQGRQVVDGSMFVTDGCNLSCDTVIHAVVPQWDGGNGSSERILRTIVRECLSITENKQFRSITIPVIGTGILRFPKNTVASIMFEEILNFSSKNQLQYVKQVNIMVHPSDTENIKAFTSELEKKISTGGQKKEDKAKSFFGNVKSPEHNVYTMKIGSLNYKVKTGDITQEKCDAIINSTNTTFNLKSGVSKVILEGAGPTIENECALLGTKPNNGCVVTQGGNLPFKNIIHVAGQNKPHLIKQCVINALKMCETQQATSVALPAIGTGAGGASSAAVADAILDGVVDLVKSKSAVTVQNVTVVIFQKQMLNDFHDSMKKKEPTIAANESWFSWSKFTSFLGFGQSHKNNDQTEEEEEDEEPKVFELRENIEPAIFHLCAESQKSVSEAMEWLQDLITKDQHDNCITDNWIQDFDDKDREILSQLQREKKVSITFDLPQSTIEVSGRTKDVLMVSNKIQDIIRGVRDKKTQEPEAELCSNVVEWGYYKGTNYVPFDKMTNLQLEKAENGEIGSQYIYIAGVQYTAITELKSARDTRGNTIELQRNPKNAESLVIPPYWDAMDTAQLKVVPLNTGSPDYSEVLDLFTQTCQMRIIKIERIQNKHLYQNYQIKKNSINAKTGTRTKEKKLFHGTEVDSTENINHNGFNRAYAGSNAKDKANPTDLYDSVVDNISDPKVFVIFNDIQAYPEYLITFTN</sequence>
<dbReference type="GO" id="GO:0003714">
    <property type="term" value="F:transcription corepressor activity"/>
    <property type="evidence" value="ECO:0007669"/>
    <property type="project" value="TreeGrafter"/>
</dbReference>